<dbReference type="PANTHER" id="PTHR12815">
    <property type="entry name" value="SORTING AND ASSEMBLY MACHINERY SAMM50 PROTEIN FAMILY MEMBER"/>
    <property type="match status" value="1"/>
</dbReference>
<evidence type="ECO:0000313" key="6">
    <source>
        <dbReference type="EMBL" id="MBX7502041.1"/>
    </source>
</evidence>
<feature type="region of interest" description="Disordered" evidence="4">
    <location>
        <begin position="55"/>
        <end position="93"/>
    </location>
</feature>
<protein>
    <submittedName>
        <fullName evidence="6">BamA/TamA family outer membrane protein</fullName>
    </submittedName>
</protein>
<evidence type="ECO:0000256" key="1">
    <source>
        <dbReference type="ARBA" id="ARBA00004370"/>
    </source>
</evidence>
<evidence type="ECO:0000256" key="2">
    <source>
        <dbReference type="ARBA" id="ARBA00022452"/>
    </source>
</evidence>
<dbReference type="InterPro" id="IPR000184">
    <property type="entry name" value="Bac_surfAg_D15"/>
</dbReference>
<evidence type="ECO:0000313" key="7">
    <source>
        <dbReference type="Proteomes" id="UP000782554"/>
    </source>
</evidence>
<gene>
    <name evidence="6" type="ORF">K3181_11365</name>
</gene>
<proteinExistence type="predicted"/>
<dbReference type="PANTHER" id="PTHR12815:SF42">
    <property type="entry name" value="BACTERIAL SURFACE ANTIGEN (D15) DOMAIN-CONTAINING PROTEIN"/>
    <property type="match status" value="1"/>
</dbReference>
<name>A0ABS7JWQ6_9SPHN</name>
<comment type="subcellular location">
    <subcellularLocation>
        <location evidence="1">Membrane</location>
    </subcellularLocation>
</comment>
<dbReference type="Pfam" id="PF01103">
    <property type="entry name" value="Omp85"/>
    <property type="match status" value="1"/>
</dbReference>
<dbReference type="Gene3D" id="2.40.160.50">
    <property type="entry name" value="membrane protein fhac: a member of the omp85/tpsb transporter family"/>
    <property type="match status" value="1"/>
</dbReference>
<dbReference type="Proteomes" id="UP000782554">
    <property type="component" value="Unassembled WGS sequence"/>
</dbReference>
<organism evidence="6 7">
    <name type="scientific">Qipengyuania mesophila</name>
    <dbReference type="NCBI Taxonomy" id="2867246"/>
    <lineage>
        <taxon>Bacteria</taxon>
        <taxon>Pseudomonadati</taxon>
        <taxon>Pseudomonadota</taxon>
        <taxon>Alphaproteobacteria</taxon>
        <taxon>Sphingomonadales</taxon>
        <taxon>Erythrobacteraceae</taxon>
        <taxon>Qipengyuania</taxon>
    </lineage>
</organism>
<reference evidence="6 7" key="1">
    <citation type="submission" date="2021-08" db="EMBL/GenBank/DDBJ databases">
        <title>Comparative Genomics Analysis of the Genus Qipengyuania Reveals Extensive Genetic Diversity and Metabolic Versatility, Including the Description of Fifteen Novel Species.</title>
        <authorList>
            <person name="Liu Y."/>
        </authorList>
    </citation>
    <scope>NUCLEOTIDE SEQUENCE [LARGE SCALE GENOMIC DNA]</scope>
    <source>
        <strain evidence="6 7">YG27</strain>
    </source>
</reference>
<dbReference type="Gene3D" id="3.10.20.310">
    <property type="entry name" value="membrane protein fhac"/>
    <property type="match status" value="2"/>
</dbReference>
<evidence type="ECO:0000256" key="4">
    <source>
        <dbReference type="SAM" id="MobiDB-lite"/>
    </source>
</evidence>
<evidence type="ECO:0000256" key="3">
    <source>
        <dbReference type="ARBA" id="ARBA00023136"/>
    </source>
</evidence>
<keyword evidence="7" id="KW-1185">Reference proteome</keyword>
<dbReference type="InterPro" id="IPR039910">
    <property type="entry name" value="D15-like"/>
</dbReference>
<dbReference type="EMBL" id="JAIGNU010000002">
    <property type="protein sequence ID" value="MBX7502041.1"/>
    <property type="molecule type" value="Genomic_DNA"/>
</dbReference>
<comment type="caution">
    <text evidence="6">The sequence shown here is derived from an EMBL/GenBank/DDBJ whole genome shotgun (WGS) entry which is preliminary data.</text>
</comment>
<sequence length="730" mass="79018">MLFRPRTDCPRTTRFPTDRALTALVHSLAVLALVGGPALAAQEREAPASLEDLIPDSAVDDPESWAQQGTDGSVETASDALGEPEADTPISELPDMPVAWPEEVELAPLQELEPEEDIRFADLLGDSPQIAFDEADMERISDALVLGFPQKEPPFSERGDFVDRFTALSTIEELDDGDENVAQLAARARKDEELLGTLLRVYGYYDGEIVRTIGTRDAGEDTAEQRPRVRFDVIPGPRYSVGTVDLGELDSAPDAARLRKAFEIYPGDFLQSDTIVAERFDLDRALGETGYPFAEIDQPELLIDHERTAGDLTLPVRPRGKYVFGEVVSSDEAFLSSRHLSEIARFEPGEVYQRSLAFDLRRAVTATGLVSAVGVEAREVTPPQGDEPGVVAMDVTVERAKLRTIAGAIGYGSEEGVRIQASWEHRNLFPPEGALKLRGILGTREQLGGVTFRRNNFGGRDKVLTVDAYASSVDTTAYDARTVALTGTYERTSTLLFQKPLAWGVGAEILATDERNRIVDGVARPRQTYFVGALFGRATLDTSDSLLDPTRGFRVTGFLAPETSRTQGEQFYYLRSRVDASYYMPLGERTVIAARGAFASIQGADLVGIAPSRRLYAGGGGSVRGYGYQSIGPKNEFMEATGGRSLVEASLEARIGTGFLDGAVSIVPFFDLGSVSTSTTPDFGEVKMGAGLGVRYATGFGPIRLDVGIPLNPEPEDAAVGVYISLGQAF</sequence>
<keyword evidence="2" id="KW-0812">Transmembrane</keyword>
<keyword evidence="3" id="KW-0472">Membrane</keyword>
<feature type="domain" description="Bacterial surface antigen (D15)" evidence="5">
    <location>
        <begin position="435"/>
        <end position="730"/>
    </location>
</feature>
<feature type="compositionally biased region" description="Polar residues" evidence="4">
    <location>
        <begin position="65"/>
        <end position="76"/>
    </location>
</feature>
<evidence type="ECO:0000259" key="5">
    <source>
        <dbReference type="Pfam" id="PF01103"/>
    </source>
</evidence>
<accession>A0ABS7JWQ6</accession>
<keyword evidence="2" id="KW-1134">Transmembrane beta strand</keyword>